<organism evidence="1 2">
    <name type="scientific">Scortum barcoo</name>
    <name type="common">barcoo grunter</name>
    <dbReference type="NCBI Taxonomy" id="214431"/>
    <lineage>
        <taxon>Eukaryota</taxon>
        <taxon>Metazoa</taxon>
        <taxon>Chordata</taxon>
        <taxon>Craniata</taxon>
        <taxon>Vertebrata</taxon>
        <taxon>Euteleostomi</taxon>
        <taxon>Actinopterygii</taxon>
        <taxon>Neopterygii</taxon>
        <taxon>Teleostei</taxon>
        <taxon>Neoteleostei</taxon>
        <taxon>Acanthomorphata</taxon>
        <taxon>Eupercaria</taxon>
        <taxon>Centrarchiformes</taxon>
        <taxon>Terapontoidei</taxon>
        <taxon>Terapontidae</taxon>
        <taxon>Scortum</taxon>
    </lineage>
</organism>
<accession>A0ACB8X343</accession>
<sequence>MSHREEASGRPRTRWRNYVSRLAWERLGVPPEELEEVSGLLCGVPQRSVLGPVLFSLNMLPLGQLVSHFQDVSYHCYADDTQIYFSAKPNNINQLSFLHDN</sequence>
<name>A0ACB8X343_9TELE</name>
<gene>
    <name evidence="1" type="ORF">L3Q82_021007</name>
</gene>
<dbReference type="EMBL" id="CM041533">
    <property type="protein sequence ID" value="KAI3374523.1"/>
    <property type="molecule type" value="Genomic_DNA"/>
</dbReference>
<comment type="caution">
    <text evidence="1">The sequence shown here is derived from an EMBL/GenBank/DDBJ whole genome shotgun (WGS) entry which is preliminary data.</text>
</comment>
<reference evidence="1" key="1">
    <citation type="submission" date="2022-04" db="EMBL/GenBank/DDBJ databases">
        <title>Jade perch genome.</title>
        <authorList>
            <person name="Chao B."/>
        </authorList>
    </citation>
    <scope>NUCLEOTIDE SEQUENCE</scope>
    <source>
        <strain evidence="1">CB-2022</strain>
    </source>
</reference>
<dbReference type="Proteomes" id="UP000831701">
    <property type="component" value="Chromosome 3"/>
</dbReference>
<evidence type="ECO:0000313" key="2">
    <source>
        <dbReference type="Proteomes" id="UP000831701"/>
    </source>
</evidence>
<keyword evidence="2" id="KW-1185">Reference proteome</keyword>
<evidence type="ECO:0000313" key="1">
    <source>
        <dbReference type="EMBL" id="KAI3374523.1"/>
    </source>
</evidence>
<proteinExistence type="predicted"/>
<protein>
    <submittedName>
        <fullName evidence="1">Uncharacterized protein</fullName>
    </submittedName>
</protein>